<dbReference type="InterPro" id="IPR036895">
    <property type="entry name" value="Uracil-DNA_glycosylase-like_sf"/>
</dbReference>
<organism evidence="5 6">
    <name type="scientific">Streptomyces indicus</name>
    <dbReference type="NCBI Taxonomy" id="417292"/>
    <lineage>
        <taxon>Bacteria</taxon>
        <taxon>Bacillati</taxon>
        <taxon>Actinomycetota</taxon>
        <taxon>Actinomycetes</taxon>
        <taxon>Kitasatosporales</taxon>
        <taxon>Streptomycetaceae</taxon>
        <taxon>Streptomyces</taxon>
    </lineage>
</organism>
<dbReference type="InterPro" id="IPR015637">
    <property type="entry name" value="MUG/TDG"/>
</dbReference>
<evidence type="ECO:0000256" key="1">
    <source>
        <dbReference type="ARBA" id="ARBA00022763"/>
    </source>
</evidence>
<feature type="domain" description="Uracil-DNA glycosylase-like" evidence="4">
    <location>
        <begin position="18"/>
        <end position="179"/>
    </location>
</feature>
<dbReference type="OrthoDB" id="9799921at2"/>
<dbReference type="SMART" id="SM00986">
    <property type="entry name" value="UDG"/>
    <property type="match status" value="1"/>
</dbReference>
<dbReference type="PANTHER" id="PTHR12159:SF9">
    <property type="entry name" value="G_T MISMATCH-SPECIFIC THYMINE DNA GLYCOSYLASE"/>
    <property type="match status" value="1"/>
</dbReference>
<dbReference type="EMBL" id="FNFF01000005">
    <property type="protein sequence ID" value="SDK20610.1"/>
    <property type="molecule type" value="Genomic_DNA"/>
</dbReference>
<dbReference type="Proteomes" id="UP000199155">
    <property type="component" value="Unassembled WGS sequence"/>
</dbReference>
<evidence type="ECO:0000256" key="2">
    <source>
        <dbReference type="ARBA" id="ARBA00022801"/>
    </source>
</evidence>
<dbReference type="RefSeq" id="WP_093610540.1">
    <property type="nucleotide sequence ID" value="NZ_FNFF01000005.1"/>
</dbReference>
<accession>A0A1G9A2J3</accession>
<dbReference type="GO" id="GO:0006285">
    <property type="term" value="P:base-excision repair, AP site formation"/>
    <property type="evidence" value="ECO:0007669"/>
    <property type="project" value="InterPro"/>
</dbReference>
<dbReference type="GO" id="GO:0004844">
    <property type="term" value="F:uracil DNA N-glycosylase activity"/>
    <property type="evidence" value="ECO:0007669"/>
    <property type="project" value="TreeGrafter"/>
</dbReference>
<evidence type="ECO:0000313" key="6">
    <source>
        <dbReference type="Proteomes" id="UP000199155"/>
    </source>
</evidence>
<keyword evidence="2" id="KW-0378">Hydrolase</keyword>
<dbReference type="GO" id="GO:0008263">
    <property type="term" value="F:pyrimidine-specific mismatch base pair DNA N-glycosylase activity"/>
    <property type="evidence" value="ECO:0007669"/>
    <property type="project" value="TreeGrafter"/>
</dbReference>
<dbReference type="CDD" id="cd10028">
    <property type="entry name" value="UDG-F2_TDG_MUG"/>
    <property type="match status" value="1"/>
</dbReference>
<evidence type="ECO:0000313" key="5">
    <source>
        <dbReference type="EMBL" id="SDK20610.1"/>
    </source>
</evidence>
<dbReference type="SUPFAM" id="SSF52141">
    <property type="entry name" value="Uracil-DNA glycosylase-like"/>
    <property type="match status" value="1"/>
</dbReference>
<evidence type="ECO:0000259" key="4">
    <source>
        <dbReference type="SMART" id="SM00986"/>
    </source>
</evidence>
<keyword evidence="3" id="KW-0234">DNA repair</keyword>
<dbReference type="Gene3D" id="3.40.470.10">
    <property type="entry name" value="Uracil-DNA glycosylase-like domain"/>
    <property type="match status" value="1"/>
</dbReference>
<dbReference type="STRING" id="417292.SAMN05421806_105285"/>
<name>A0A1G9A2J3_9ACTN</name>
<sequence length="188" mass="20496">MPRFTREELEAARGRIVDDVVADGLRVLFCGINPGLLTAATGHHFARPGNRFWPVLHLSGFTPRLLQPSEQRELLSYGLGITNVVARATARADELTAEEYVAGGRILEAKVERLAPRWLAVVGVTAYRAAFADRAARIGPQERTIGGSRVWVLPNPSGLNAHWTAQTMAEEFARLREAADGEGKGSRA</sequence>
<dbReference type="SMART" id="SM00987">
    <property type="entry name" value="UreE_C"/>
    <property type="match status" value="1"/>
</dbReference>
<dbReference type="Pfam" id="PF03167">
    <property type="entry name" value="UDG"/>
    <property type="match status" value="1"/>
</dbReference>
<protein>
    <submittedName>
        <fullName evidence="5">TDG/mug DNA glycosylase family protein</fullName>
    </submittedName>
</protein>
<dbReference type="InterPro" id="IPR005122">
    <property type="entry name" value="Uracil-DNA_glycosylase-like"/>
</dbReference>
<dbReference type="NCBIfam" id="NF007570">
    <property type="entry name" value="PRK10201.1"/>
    <property type="match status" value="1"/>
</dbReference>
<dbReference type="AlphaFoldDB" id="A0A1G9A2J3"/>
<reference evidence="5 6" key="1">
    <citation type="submission" date="2016-10" db="EMBL/GenBank/DDBJ databases">
        <authorList>
            <person name="de Groot N.N."/>
        </authorList>
    </citation>
    <scope>NUCLEOTIDE SEQUENCE [LARGE SCALE GENOMIC DNA]</scope>
    <source>
        <strain evidence="5 6">CGMCC 4.5727</strain>
    </source>
</reference>
<keyword evidence="1" id="KW-0227">DNA damage</keyword>
<dbReference type="PANTHER" id="PTHR12159">
    <property type="entry name" value="G/T AND G/U MISMATCH-SPECIFIC DNA GLYCOSYLASE"/>
    <property type="match status" value="1"/>
</dbReference>
<evidence type="ECO:0000256" key="3">
    <source>
        <dbReference type="ARBA" id="ARBA00023204"/>
    </source>
</evidence>
<gene>
    <name evidence="5" type="ORF">SAMN05421806_105285</name>
</gene>
<proteinExistence type="predicted"/>
<keyword evidence="6" id="KW-1185">Reference proteome</keyword>